<reference evidence="1 2" key="1">
    <citation type="submission" date="2014-06" db="EMBL/GenBank/DDBJ databases">
        <authorList>
            <person name="Swart Estienne"/>
        </authorList>
    </citation>
    <scope>NUCLEOTIDE SEQUENCE [LARGE SCALE GENOMIC DNA]</scope>
    <source>
        <strain evidence="1 2">130c</strain>
    </source>
</reference>
<organism evidence="1 2">
    <name type="scientific">Stylonychia lemnae</name>
    <name type="common">Ciliate</name>
    <dbReference type="NCBI Taxonomy" id="5949"/>
    <lineage>
        <taxon>Eukaryota</taxon>
        <taxon>Sar</taxon>
        <taxon>Alveolata</taxon>
        <taxon>Ciliophora</taxon>
        <taxon>Intramacronucleata</taxon>
        <taxon>Spirotrichea</taxon>
        <taxon>Stichotrichia</taxon>
        <taxon>Sporadotrichida</taxon>
        <taxon>Oxytrichidae</taxon>
        <taxon>Stylonychinae</taxon>
        <taxon>Stylonychia</taxon>
    </lineage>
</organism>
<sequence length="88" mass="10316">MGKKKNSSNFNGNKNSMFDYKQTNQDNELYFVLLIRNPNNIGIQIILQAGRIQRIGFKFQKEKPNAIFSHSKERYRTLFQRSELANSS</sequence>
<proteinExistence type="predicted"/>
<evidence type="ECO:0000313" key="1">
    <source>
        <dbReference type="EMBL" id="CDW89458.1"/>
    </source>
</evidence>
<dbReference type="AlphaFoldDB" id="A0A078B7B9"/>
<protein>
    <submittedName>
        <fullName evidence="1">Uncharacterized protein</fullName>
    </submittedName>
</protein>
<keyword evidence="2" id="KW-1185">Reference proteome</keyword>
<accession>A0A078B7B9</accession>
<name>A0A078B7B9_STYLE</name>
<dbReference type="EMBL" id="CCKQ01017566">
    <property type="protein sequence ID" value="CDW89458.1"/>
    <property type="molecule type" value="Genomic_DNA"/>
</dbReference>
<dbReference type="InParanoid" id="A0A078B7B9"/>
<evidence type="ECO:0000313" key="2">
    <source>
        <dbReference type="Proteomes" id="UP000039865"/>
    </source>
</evidence>
<gene>
    <name evidence="1" type="primary">Contig14873.g15842</name>
    <name evidence="1" type="ORF">STYLEM_18591</name>
</gene>
<dbReference type="Proteomes" id="UP000039865">
    <property type="component" value="Unassembled WGS sequence"/>
</dbReference>